<sequence>MRFYPNAYKNRLDLHDPTVIPLRRGFFKAAATNFILLQVLFLGLFAYIFGSLFQEGPHTHNMKILYVDYDGGVIGAAVRSAYESLQGDSFPTLQEQSPSQFATPDVMENLVCKAEYWAALYTSPGASARLAAAITGGQAAATYNRSDVLTFFWNEARYSATVDSDIAANLQTLSSAARVVYVTENGTAALQVLPPTDAAAISAFTNPWQLSNINLQSTTQGSRLIYNTLVIILILIQEFFYLGTINGLYLQFKIYARLYPHRIIAYRTCISLAYTFVGSLCVAGSIWAFRAGWDVNANQFALTWAILWLFAHCNFLALDIMTTWLPPQFVPMSLIAWVVLNVTSILGPLELSAGFYRWGYALPAHEVYQTLTDIV</sequence>
<keyword evidence="1" id="KW-0812">Transmembrane</keyword>
<dbReference type="Proteomes" id="UP000566819">
    <property type="component" value="Unassembled WGS sequence"/>
</dbReference>
<reference evidence="3 4" key="1">
    <citation type="submission" date="2020-03" db="EMBL/GenBank/DDBJ databases">
        <title>Draft Genome Sequence of Cudoniella acicularis.</title>
        <authorList>
            <person name="Buettner E."/>
            <person name="Kellner H."/>
        </authorList>
    </citation>
    <scope>NUCLEOTIDE SEQUENCE [LARGE SCALE GENOMIC DNA]</scope>
    <source>
        <strain evidence="3 4">DSM 108380</strain>
    </source>
</reference>
<comment type="caution">
    <text evidence="3">The sequence shown here is derived from an EMBL/GenBank/DDBJ whole genome shotgun (WGS) entry which is preliminary data.</text>
</comment>
<keyword evidence="1" id="KW-1133">Transmembrane helix</keyword>
<keyword evidence="4" id="KW-1185">Reference proteome</keyword>
<feature type="transmembrane region" description="Helical" evidence="1">
    <location>
        <begin position="264"/>
        <end position="289"/>
    </location>
</feature>
<dbReference type="AlphaFoldDB" id="A0A8H4VYG1"/>
<protein>
    <recommendedName>
        <fullName evidence="2">DUF3533 domain-containing protein</fullName>
    </recommendedName>
</protein>
<dbReference type="InterPro" id="IPR022703">
    <property type="entry name" value="DUF3533"/>
</dbReference>
<dbReference type="PANTHER" id="PTHR34814:SF2">
    <property type="entry name" value="DUF3533 DOMAIN-CONTAINING PROTEIN"/>
    <property type="match status" value="1"/>
</dbReference>
<gene>
    <name evidence="3" type="ORF">G7Y89_g11249</name>
</gene>
<evidence type="ECO:0000313" key="4">
    <source>
        <dbReference type="Proteomes" id="UP000566819"/>
    </source>
</evidence>
<dbReference type="EMBL" id="JAAMPI010001063">
    <property type="protein sequence ID" value="KAF4626907.1"/>
    <property type="molecule type" value="Genomic_DNA"/>
</dbReference>
<feature type="transmembrane region" description="Helical" evidence="1">
    <location>
        <begin position="334"/>
        <end position="356"/>
    </location>
</feature>
<name>A0A8H4VYG1_9HELO</name>
<organism evidence="3 4">
    <name type="scientific">Cudoniella acicularis</name>
    <dbReference type="NCBI Taxonomy" id="354080"/>
    <lineage>
        <taxon>Eukaryota</taxon>
        <taxon>Fungi</taxon>
        <taxon>Dikarya</taxon>
        <taxon>Ascomycota</taxon>
        <taxon>Pezizomycotina</taxon>
        <taxon>Leotiomycetes</taxon>
        <taxon>Helotiales</taxon>
        <taxon>Tricladiaceae</taxon>
        <taxon>Cudoniella</taxon>
    </lineage>
</organism>
<feature type="transmembrane region" description="Helical" evidence="1">
    <location>
        <begin position="301"/>
        <end position="322"/>
    </location>
</feature>
<evidence type="ECO:0000259" key="2">
    <source>
        <dbReference type="Pfam" id="PF12051"/>
    </source>
</evidence>
<evidence type="ECO:0000256" key="1">
    <source>
        <dbReference type="SAM" id="Phobius"/>
    </source>
</evidence>
<dbReference type="Pfam" id="PF12051">
    <property type="entry name" value="DUF3533"/>
    <property type="match status" value="1"/>
</dbReference>
<feature type="transmembrane region" description="Helical" evidence="1">
    <location>
        <begin position="30"/>
        <end position="53"/>
    </location>
</feature>
<feature type="transmembrane region" description="Helical" evidence="1">
    <location>
        <begin position="224"/>
        <end position="243"/>
    </location>
</feature>
<accession>A0A8H4VYG1</accession>
<feature type="domain" description="DUF3533" evidence="2">
    <location>
        <begin position="33"/>
        <end position="374"/>
    </location>
</feature>
<proteinExistence type="predicted"/>
<dbReference type="GO" id="GO:0016020">
    <property type="term" value="C:membrane"/>
    <property type="evidence" value="ECO:0007669"/>
    <property type="project" value="TreeGrafter"/>
</dbReference>
<evidence type="ECO:0000313" key="3">
    <source>
        <dbReference type="EMBL" id="KAF4626907.1"/>
    </source>
</evidence>
<dbReference type="InterPro" id="IPR053001">
    <property type="entry name" value="MNNG_permease-like"/>
</dbReference>
<dbReference type="OrthoDB" id="2140105at2759"/>
<keyword evidence="1" id="KW-0472">Membrane</keyword>
<dbReference type="PANTHER" id="PTHR34814">
    <property type="entry name" value="NITROSOGUANIDINE RESISTANCE PROTEIN SNG1"/>
    <property type="match status" value="1"/>
</dbReference>